<dbReference type="GO" id="GO:0016787">
    <property type="term" value="F:hydrolase activity"/>
    <property type="evidence" value="ECO:0007669"/>
    <property type="project" value="UniProtKB-KW"/>
</dbReference>
<dbReference type="PANTHER" id="PTHR43798:SF31">
    <property type="entry name" value="AB HYDROLASE SUPERFAMILY PROTEIN YCLE"/>
    <property type="match status" value="1"/>
</dbReference>
<dbReference type="Proteomes" id="UP000219612">
    <property type="component" value="Unassembled WGS sequence"/>
</dbReference>
<dbReference type="OrthoDB" id="27092at2"/>
<gene>
    <name evidence="3" type="ORF">SAMN05421748_11378</name>
</gene>
<keyword evidence="1" id="KW-0378">Hydrolase</keyword>
<evidence type="ECO:0000256" key="1">
    <source>
        <dbReference type="ARBA" id="ARBA00022801"/>
    </source>
</evidence>
<evidence type="ECO:0000313" key="4">
    <source>
        <dbReference type="Proteomes" id="UP000219612"/>
    </source>
</evidence>
<dbReference type="InterPro" id="IPR000073">
    <property type="entry name" value="AB_hydrolase_1"/>
</dbReference>
<dbReference type="GO" id="GO:0016020">
    <property type="term" value="C:membrane"/>
    <property type="evidence" value="ECO:0007669"/>
    <property type="project" value="TreeGrafter"/>
</dbReference>
<keyword evidence="4" id="KW-1185">Reference proteome</keyword>
<feature type="domain" description="AB hydrolase-1" evidence="2">
    <location>
        <begin position="12"/>
        <end position="248"/>
    </location>
</feature>
<reference evidence="3 4" key="1">
    <citation type="submission" date="2017-09" db="EMBL/GenBank/DDBJ databases">
        <authorList>
            <person name="Ehlers B."/>
            <person name="Leendertz F.H."/>
        </authorList>
    </citation>
    <scope>NUCLEOTIDE SEQUENCE [LARGE SCALE GENOMIC DNA]</scope>
    <source>
        <strain evidence="3 4">CGMCC 4.6857</strain>
    </source>
</reference>
<accession>A0A285IXJ0</accession>
<evidence type="ECO:0000259" key="2">
    <source>
        <dbReference type="Pfam" id="PF12697"/>
    </source>
</evidence>
<protein>
    <submittedName>
        <fullName evidence="3">Pimeloyl-ACP methyl ester carboxylesterase</fullName>
    </submittedName>
</protein>
<dbReference type="InterPro" id="IPR029058">
    <property type="entry name" value="AB_hydrolase_fold"/>
</dbReference>
<dbReference type="AlphaFoldDB" id="A0A285IXJ0"/>
<dbReference type="Pfam" id="PF12697">
    <property type="entry name" value="Abhydrolase_6"/>
    <property type="match status" value="1"/>
</dbReference>
<dbReference type="PRINTS" id="PR00111">
    <property type="entry name" value="ABHYDROLASE"/>
</dbReference>
<dbReference type="PANTHER" id="PTHR43798">
    <property type="entry name" value="MONOACYLGLYCEROL LIPASE"/>
    <property type="match status" value="1"/>
</dbReference>
<dbReference type="Gene3D" id="3.40.50.1820">
    <property type="entry name" value="alpha/beta hydrolase"/>
    <property type="match status" value="1"/>
</dbReference>
<name>A0A285IXJ0_9ACTN</name>
<dbReference type="EMBL" id="OBDY01000013">
    <property type="protein sequence ID" value="SNY52714.1"/>
    <property type="molecule type" value="Genomic_DNA"/>
</dbReference>
<evidence type="ECO:0000313" key="3">
    <source>
        <dbReference type="EMBL" id="SNY52714.1"/>
    </source>
</evidence>
<dbReference type="SUPFAM" id="SSF53474">
    <property type="entry name" value="alpha/beta-Hydrolases"/>
    <property type="match status" value="1"/>
</dbReference>
<dbReference type="InterPro" id="IPR050266">
    <property type="entry name" value="AB_hydrolase_sf"/>
</dbReference>
<sequence length="254" mass="26671">MNFHRQGAGSPLVLIHGIGSRWQVWQPILDAVAERHDVIALDLPGFGASKADGGPGGVPYLADRVTAFLDELGVTRPALGGSSLGGAVALELARRGLARSVTAFSPVGFFGAVGARWCQGVVSAARAGGAALGPAVPWLMRTTPGRVALCGVFYGKPGRLDPDECVTDARALVAAPGFAAARKRLGEWRYRPGMADGIPVTIAWGTRDLVLPYRQSAKARALLPRARHVRLPGCGHLPFADDPRTCARLLLEAS</sequence>
<organism evidence="3 4">
    <name type="scientific">Paractinoplanes atraurantiacus</name>
    <dbReference type="NCBI Taxonomy" id="1036182"/>
    <lineage>
        <taxon>Bacteria</taxon>
        <taxon>Bacillati</taxon>
        <taxon>Actinomycetota</taxon>
        <taxon>Actinomycetes</taxon>
        <taxon>Micromonosporales</taxon>
        <taxon>Micromonosporaceae</taxon>
        <taxon>Paractinoplanes</taxon>
    </lineage>
</organism>
<proteinExistence type="predicted"/>